<dbReference type="GO" id="GO:0035438">
    <property type="term" value="F:cyclic-di-GMP binding"/>
    <property type="evidence" value="ECO:0007669"/>
    <property type="project" value="InterPro"/>
</dbReference>
<organism evidence="2 3">
    <name type="scientific">Novosphingobium endophyticum</name>
    <dbReference type="NCBI Taxonomy" id="1955250"/>
    <lineage>
        <taxon>Bacteria</taxon>
        <taxon>Pseudomonadati</taxon>
        <taxon>Pseudomonadota</taxon>
        <taxon>Alphaproteobacteria</taxon>
        <taxon>Sphingomonadales</taxon>
        <taxon>Sphingomonadaceae</taxon>
        <taxon>Novosphingobium</taxon>
    </lineage>
</organism>
<reference evidence="2" key="2">
    <citation type="submission" date="2020-09" db="EMBL/GenBank/DDBJ databases">
        <authorList>
            <person name="Sun Q."/>
            <person name="Zhou Y."/>
        </authorList>
    </citation>
    <scope>NUCLEOTIDE SEQUENCE</scope>
    <source>
        <strain evidence="2">CGMCC 1.15095</strain>
    </source>
</reference>
<reference evidence="2" key="1">
    <citation type="journal article" date="2014" name="Int. J. Syst. Evol. Microbiol.">
        <title>Complete genome sequence of Corynebacterium casei LMG S-19264T (=DSM 44701T), isolated from a smear-ripened cheese.</title>
        <authorList>
            <consortium name="US DOE Joint Genome Institute (JGI-PGF)"/>
            <person name="Walter F."/>
            <person name="Albersmeier A."/>
            <person name="Kalinowski J."/>
            <person name="Ruckert C."/>
        </authorList>
    </citation>
    <scope>NUCLEOTIDE SEQUENCE</scope>
    <source>
        <strain evidence="2">CGMCC 1.15095</strain>
    </source>
</reference>
<accession>A0A916TSS6</accession>
<feature type="domain" description="PilZ" evidence="1">
    <location>
        <begin position="16"/>
        <end position="102"/>
    </location>
</feature>
<dbReference type="RefSeq" id="WP_229736243.1">
    <property type="nucleotide sequence ID" value="NZ_BMHK01000008.1"/>
</dbReference>
<evidence type="ECO:0000313" key="2">
    <source>
        <dbReference type="EMBL" id="GGB98237.1"/>
    </source>
</evidence>
<dbReference type="Proteomes" id="UP000608154">
    <property type="component" value="Unassembled WGS sequence"/>
</dbReference>
<name>A0A916TSS6_9SPHN</name>
<gene>
    <name evidence="2" type="ORF">GCM10011494_15890</name>
</gene>
<dbReference type="SUPFAM" id="SSF141371">
    <property type="entry name" value="PilZ domain-like"/>
    <property type="match status" value="1"/>
</dbReference>
<dbReference type="Pfam" id="PF07238">
    <property type="entry name" value="PilZ"/>
    <property type="match status" value="1"/>
</dbReference>
<evidence type="ECO:0000313" key="3">
    <source>
        <dbReference type="Proteomes" id="UP000608154"/>
    </source>
</evidence>
<dbReference type="InterPro" id="IPR009875">
    <property type="entry name" value="PilZ_domain"/>
</dbReference>
<proteinExistence type="predicted"/>
<protein>
    <recommendedName>
        <fullName evidence="1">PilZ domain-containing protein</fullName>
    </recommendedName>
</protein>
<evidence type="ECO:0000259" key="1">
    <source>
        <dbReference type="Pfam" id="PF07238"/>
    </source>
</evidence>
<sequence>MLYERIAGRDGRHVSRSARAGVALVCDARQGTRPWKKVRLEDLSACGFRIAWFPAARPDMPLRLKIPGMQILSAQIVWQSENSVGCKFSAPLHIAVFEHIVRSSGPA</sequence>
<dbReference type="AlphaFoldDB" id="A0A916TSS6"/>
<comment type="caution">
    <text evidence="2">The sequence shown here is derived from an EMBL/GenBank/DDBJ whole genome shotgun (WGS) entry which is preliminary data.</text>
</comment>
<dbReference type="EMBL" id="BMHK01000008">
    <property type="protein sequence ID" value="GGB98237.1"/>
    <property type="molecule type" value="Genomic_DNA"/>
</dbReference>
<keyword evidence="3" id="KW-1185">Reference proteome</keyword>